<dbReference type="Proteomes" id="UP001151760">
    <property type="component" value="Unassembled WGS sequence"/>
</dbReference>
<proteinExistence type="predicted"/>
<organism evidence="1 2">
    <name type="scientific">Tanacetum coccineum</name>
    <dbReference type="NCBI Taxonomy" id="301880"/>
    <lineage>
        <taxon>Eukaryota</taxon>
        <taxon>Viridiplantae</taxon>
        <taxon>Streptophyta</taxon>
        <taxon>Embryophyta</taxon>
        <taxon>Tracheophyta</taxon>
        <taxon>Spermatophyta</taxon>
        <taxon>Magnoliopsida</taxon>
        <taxon>eudicotyledons</taxon>
        <taxon>Gunneridae</taxon>
        <taxon>Pentapetalae</taxon>
        <taxon>asterids</taxon>
        <taxon>campanulids</taxon>
        <taxon>Asterales</taxon>
        <taxon>Asteraceae</taxon>
        <taxon>Asteroideae</taxon>
        <taxon>Anthemideae</taxon>
        <taxon>Anthemidinae</taxon>
        <taxon>Tanacetum</taxon>
    </lineage>
</organism>
<accession>A0ABQ5G5N7</accession>
<keyword evidence="2" id="KW-1185">Reference proteome</keyword>
<gene>
    <name evidence="1" type="ORF">Tco_1030137</name>
</gene>
<evidence type="ECO:0008006" key="3">
    <source>
        <dbReference type="Google" id="ProtNLM"/>
    </source>
</evidence>
<dbReference type="EMBL" id="BQNB010018116">
    <property type="protein sequence ID" value="GJT70851.1"/>
    <property type="molecule type" value="Genomic_DNA"/>
</dbReference>
<reference evidence="1" key="1">
    <citation type="journal article" date="2022" name="Int. J. Mol. Sci.">
        <title>Draft Genome of Tanacetum Coccineum: Genomic Comparison of Closely Related Tanacetum-Family Plants.</title>
        <authorList>
            <person name="Yamashiro T."/>
            <person name="Shiraishi A."/>
            <person name="Nakayama K."/>
            <person name="Satake H."/>
        </authorList>
    </citation>
    <scope>NUCLEOTIDE SEQUENCE</scope>
</reference>
<evidence type="ECO:0000313" key="2">
    <source>
        <dbReference type="Proteomes" id="UP001151760"/>
    </source>
</evidence>
<evidence type="ECO:0000313" key="1">
    <source>
        <dbReference type="EMBL" id="GJT70851.1"/>
    </source>
</evidence>
<name>A0ABQ5G5N7_9ASTR</name>
<sequence>MGNIDSVRPVLTQSALDASCEKYHIPDNVHLELPAPNSRIRHGPVGKIGLYNSVHGFEQTIGNFRRFYVNSKNKGWMSFSKRPKNPRVCYTKPLDSLKNWNHRFFWVDSSIFPYAILWHTTQTVGKDPPSLPTKYDADVCDYLASNPAPFRKFLEHFLCFVGISRYYTLDEGCYPTYWDDEDREMDLFTFTHHENPTKLEKGNQEDVTHENVNIEGDADDAQDENVNVEGDADVVAPNQSEEGHVVQFGGIEIVADDERLRGDHNVSGSGGASTGGKSLAAIQKLLEQSTLNVEVGATAATTVPFFTSFVTPTPEHKGGDYTDSVTGPNLRMQKPAKRFVVSSDSIPASNNSVVDEEVTSVVRSVAPVSAVLTTAATAFANSASPSAARADIAGPSQTVHSEYSSGSFFVSQDMEPRTLEQIYIPKWDVVNDSGLEDPDVCRSFVDHLAHLGFLSQLRAIDYERLLAEFNVRAARQSSFNAEIRMRLEHELRGRHRLEERCTLQVDRLKEKDLEIANLKAQLALKEAKAAEAIPLEGQVAALESASNSQVTELSHNVLNLQVSYDELDLRASSLALEKDKLADQVFALESTCTSLRVEVSGYKLFKEQIEAMQDEQIKVLSKRIAAALRATIRRAIDKGMHDGLRAGVDHRKAGRGLDVIAAYDPSAQTNFVSAVNALRAGPVVELPGSSQLQPSFEQLIIPIRRLMDQVVVREVPLSSALDVAHSHVQKLKLDAKACCLSLMDGIVPLVEPLSAKSLAGEASSSMVPPVTATTTLATTFASVLATKVPPSSIVFEEEELDTTPEHALAS</sequence>
<comment type="caution">
    <text evidence="1">The sequence shown here is derived from an EMBL/GenBank/DDBJ whole genome shotgun (WGS) entry which is preliminary data.</text>
</comment>
<protein>
    <recommendedName>
        <fullName evidence="3">Transposase (Putative), gypsy type</fullName>
    </recommendedName>
</protein>
<reference evidence="1" key="2">
    <citation type="submission" date="2022-01" db="EMBL/GenBank/DDBJ databases">
        <authorList>
            <person name="Yamashiro T."/>
            <person name="Shiraishi A."/>
            <person name="Satake H."/>
            <person name="Nakayama K."/>
        </authorList>
    </citation>
    <scope>NUCLEOTIDE SEQUENCE</scope>
</reference>